<feature type="domain" description="Response regulatory" evidence="10">
    <location>
        <begin position="10"/>
        <end position="127"/>
    </location>
</feature>
<dbReference type="EMBL" id="JAGGLG010000006">
    <property type="protein sequence ID" value="MBP2017640.1"/>
    <property type="molecule type" value="Genomic_DNA"/>
</dbReference>
<dbReference type="PANTHER" id="PTHR42872:SF6">
    <property type="entry name" value="PROTEIN-GLUTAMATE METHYLESTERASE_PROTEIN-GLUTAMINE GLUTAMINASE"/>
    <property type="match status" value="1"/>
</dbReference>
<feature type="modified residue" description="4-aspartylphosphate" evidence="6 8">
    <location>
        <position position="61"/>
    </location>
</feature>
<organism evidence="12 13">
    <name type="scientific">Symbiobacterium terraclitae</name>
    <dbReference type="NCBI Taxonomy" id="557451"/>
    <lineage>
        <taxon>Bacteria</taxon>
        <taxon>Bacillati</taxon>
        <taxon>Bacillota</taxon>
        <taxon>Clostridia</taxon>
        <taxon>Eubacteriales</taxon>
        <taxon>Symbiobacteriaceae</taxon>
        <taxon>Symbiobacterium</taxon>
    </lineage>
</organism>
<dbReference type="InterPro" id="IPR008248">
    <property type="entry name" value="CheB-like"/>
</dbReference>
<keyword evidence="3 6" id="KW-0378">Hydrolase</keyword>
<dbReference type="Pfam" id="PF00072">
    <property type="entry name" value="Response_reg"/>
    <property type="match status" value="1"/>
</dbReference>
<evidence type="ECO:0000256" key="1">
    <source>
        <dbReference type="ARBA" id="ARBA00022490"/>
    </source>
</evidence>
<keyword evidence="2 6" id="KW-0145">Chemotaxis</keyword>
<feature type="active site" evidence="6 7">
    <location>
        <position position="304"/>
    </location>
</feature>
<dbReference type="EC" id="3.1.1.61" evidence="6"/>
<evidence type="ECO:0000256" key="9">
    <source>
        <dbReference type="SAM" id="MobiDB-lite"/>
    </source>
</evidence>
<protein>
    <recommendedName>
        <fullName evidence="6">Protein-glutamate methylesterase/protein-glutamine glutaminase</fullName>
        <ecNumber evidence="6">3.1.1.61</ecNumber>
        <ecNumber evidence="6">3.5.1.44</ecNumber>
    </recommendedName>
</protein>
<gene>
    <name evidence="6" type="primary">cheB</name>
    <name evidence="12" type="ORF">J2Z79_001025</name>
</gene>
<keyword evidence="13" id="KW-1185">Reference proteome</keyword>
<name>A0ABS4JRQ2_9FIRM</name>
<evidence type="ECO:0000256" key="4">
    <source>
        <dbReference type="ARBA" id="ARBA00024867"/>
    </source>
</evidence>
<dbReference type="SMART" id="SM00448">
    <property type="entry name" value="REC"/>
    <property type="match status" value="1"/>
</dbReference>
<accession>A0ABS4JRQ2</accession>
<keyword evidence="1 6" id="KW-0963">Cytoplasm</keyword>
<dbReference type="Pfam" id="PF01339">
    <property type="entry name" value="CheB_methylest"/>
    <property type="match status" value="1"/>
</dbReference>
<dbReference type="PROSITE" id="PS50122">
    <property type="entry name" value="CHEB"/>
    <property type="match status" value="1"/>
</dbReference>
<dbReference type="GO" id="GO:0008984">
    <property type="term" value="F:protein-glutamate methylesterase activity"/>
    <property type="evidence" value="ECO:0007669"/>
    <property type="project" value="UniProtKB-EC"/>
</dbReference>
<comment type="caution">
    <text evidence="12">The sequence shown here is derived from an EMBL/GenBank/DDBJ whole genome shotgun (WGS) entry which is preliminary data.</text>
</comment>
<dbReference type="SUPFAM" id="SSF52738">
    <property type="entry name" value="Methylesterase CheB, C-terminal domain"/>
    <property type="match status" value="1"/>
</dbReference>
<dbReference type="Gene3D" id="3.40.50.2300">
    <property type="match status" value="1"/>
</dbReference>
<dbReference type="Gene3D" id="3.40.50.180">
    <property type="entry name" value="Methylesterase CheB, C-terminal domain"/>
    <property type="match status" value="1"/>
</dbReference>
<dbReference type="CDD" id="cd16432">
    <property type="entry name" value="CheB_Rec"/>
    <property type="match status" value="1"/>
</dbReference>
<comment type="catalytic activity">
    <reaction evidence="6">
        <text>L-glutaminyl-[protein] + H2O = L-glutamyl-[protein] + NH4(+)</text>
        <dbReference type="Rhea" id="RHEA:16441"/>
        <dbReference type="Rhea" id="RHEA-COMP:10207"/>
        <dbReference type="Rhea" id="RHEA-COMP:10208"/>
        <dbReference type="ChEBI" id="CHEBI:15377"/>
        <dbReference type="ChEBI" id="CHEBI:28938"/>
        <dbReference type="ChEBI" id="CHEBI:29973"/>
        <dbReference type="ChEBI" id="CHEBI:30011"/>
        <dbReference type="EC" id="3.5.1.44"/>
    </reaction>
</comment>
<reference evidence="12 13" key="1">
    <citation type="submission" date="2021-03" db="EMBL/GenBank/DDBJ databases">
        <title>Genomic Encyclopedia of Type Strains, Phase IV (KMG-IV): sequencing the most valuable type-strain genomes for metagenomic binning, comparative biology and taxonomic classification.</title>
        <authorList>
            <person name="Goeker M."/>
        </authorList>
    </citation>
    <scope>NUCLEOTIDE SEQUENCE [LARGE SCALE GENOMIC DNA]</scope>
    <source>
        <strain evidence="12 13">DSM 27138</strain>
    </source>
</reference>
<proteinExistence type="inferred from homology"/>
<dbReference type="InterPro" id="IPR035909">
    <property type="entry name" value="CheB_C"/>
</dbReference>
<evidence type="ECO:0000313" key="12">
    <source>
        <dbReference type="EMBL" id="MBP2017640.1"/>
    </source>
</evidence>
<dbReference type="SUPFAM" id="SSF52172">
    <property type="entry name" value="CheY-like"/>
    <property type="match status" value="1"/>
</dbReference>
<evidence type="ECO:0000256" key="2">
    <source>
        <dbReference type="ARBA" id="ARBA00022500"/>
    </source>
</evidence>
<dbReference type="RefSeq" id="WP_209465778.1">
    <property type="nucleotide sequence ID" value="NZ_JAGGLG010000006.1"/>
</dbReference>
<comment type="function">
    <text evidence="6">Involved in chemotaxis. Part of a chemotaxis signal transduction system that modulates chemotaxis in response to various stimuli. Catalyzes the demethylation of specific methylglutamate residues introduced into the chemoreceptors (methyl-accepting chemotaxis proteins or MCP) by CheR. Also mediates the irreversible deamidation of specific glutamine residues to glutamic acid.</text>
</comment>
<keyword evidence="6 8" id="KW-0597">Phosphoprotein</keyword>
<evidence type="ECO:0000256" key="3">
    <source>
        <dbReference type="ARBA" id="ARBA00022801"/>
    </source>
</evidence>
<comment type="subcellular location">
    <subcellularLocation>
        <location evidence="6">Cytoplasm</location>
    </subcellularLocation>
</comment>
<dbReference type="InterPro" id="IPR001789">
    <property type="entry name" value="Sig_transdc_resp-reg_receiver"/>
</dbReference>
<dbReference type="HAMAP" id="MF_00099">
    <property type="entry name" value="CheB_chemtxs"/>
    <property type="match status" value="1"/>
</dbReference>
<comment type="function">
    <text evidence="4">May play the central regulatory role in sporulation. It may be an element of the effector pathway responsible for the activation of sporulation genes in response to nutritional stress. Spo0A may act in concert with spo0H (a sigma factor) to control the expression of some genes that are critical to the sporulation process.</text>
</comment>
<feature type="compositionally biased region" description="Low complexity" evidence="9">
    <location>
        <begin position="153"/>
        <end position="172"/>
    </location>
</feature>
<feature type="domain" description="CheB-type methylesterase" evidence="11">
    <location>
        <begin position="167"/>
        <end position="362"/>
    </location>
</feature>
<dbReference type="CDD" id="cd17541">
    <property type="entry name" value="REC_CheB-like"/>
    <property type="match status" value="1"/>
</dbReference>
<feature type="region of interest" description="Disordered" evidence="9">
    <location>
        <begin position="141"/>
        <end position="175"/>
    </location>
</feature>
<comment type="PTM">
    <text evidence="6">Phosphorylated by CheA. Phosphorylation of the N-terminal regulatory domain activates the methylesterase activity.</text>
</comment>
<dbReference type="PROSITE" id="PS50110">
    <property type="entry name" value="RESPONSE_REGULATORY"/>
    <property type="match status" value="1"/>
</dbReference>
<evidence type="ECO:0000313" key="13">
    <source>
        <dbReference type="Proteomes" id="UP001519289"/>
    </source>
</evidence>
<comment type="domain">
    <text evidence="6">Contains a C-terminal catalytic domain, and an N-terminal region which modulates catalytic activity.</text>
</comment>
<dbReference type="NCBIfam" id="NF009206">
    <property type="entry name" value="PRK12555.1"/>
    <property type="match status" value="1"/>
</dbReference>
<feature type="active site" evidence="6 7">
    <location>
        <position position="184"/>
    </location>
</feature>
<evidence type="ECO:0000259" key="11">
    <source>
        <dbReference type="PROSITE" id="PS50122"/>
    </source>
</evidence>
<dbReference type="InterPro" id="IPR000673">
    <property type="entry name" value="Sig_transdc_resp-reg_Me-estase"/>
</dbReference>
<sequence length="362" mass="38235">MRERLQRPIRVLVVDDSAFMRKVLTELLQSDPQITVVGTARDGQDGLEKVLRLEPDVVTLDIEMPRLDGFGTLREIMARRPTPVVMVSSHTSEGAEATIRALALGAVDFVAKPSGSISLNMHITRDELVAKVKGAAGATPRVRTVVPPPPRLPGRVQGPVPVVRPRPVAGGDRPPRRLVVIGCSTGGPGALHQIIPRLPGDLPAGVLVVQHMPPGFTRSLAERLNELSAIPVKEARAGDPVRAGEVLVAPGGYHMTVDSEGRIQLDQGPPVHGVRPAVDVTLASVVPQWGNRLVGVILTGMGYDGAKGMVSLLRAGGWTIAEDASTCVVYGMPKVVVELGAAREVLPVHAIAEAITRAVGEG</sequence>
<evidence type="ECO:0000256" key="5">
    <source>
        <dbReference type="ARBA" id="ARBA00048267"/>
    </source>
</evidence>
<dbReference type="EC" id="3.5.1.44" evidence="6"/>
<comment type="catalytic activity">
    <reaction evidence="5 6">
        <text>[protein]-L-glutamate 5-O-methyl ester + H2O = L-glutamyl-[protein] + methanol + H(+)</text>
        <dbReference type="Rhea" id="RHEA:23236"/>
        <dbReference type="Rhea" id="RHEA-COMP:10208"/>
        <dbReference type="Rhea" id="RHEA-COMP:10311"/>
        <dbReference type="ChEBI" id="CHEBI:15377"/>
        <dbReference type="ChEBI" id="CHEBI:15378"/>
        <dbReference type="ChEBI" id="CHEBI:17790"/>
        <dbReference type="ChEBI" id="CHEBI:29973"/>
        <dbReference type="ChEBI" id="CHEBI:82795"/>
        <dbReference type="EC" id="3.1.1.61"/>
    </reaction>
</comment>
<dbReference type="PIRSF" id="PIRSF000876">
    <property type="entry name" value="RR_chemtxs_CheB"/>
    <property type="match status" value="1"/>
</dbReference>
<evidence type="ECO:0000259" key="10">
    <source>
        <dbReference type="PROSITE" id="PS50110"/>
    </source>
</evidence>
<dbReference type="NCBIfam" id="NF001965">
    <property type="entry name" value="PRK00742.1"/>
    <property type="match status" value="1"/>
</dbReference>
<evidence type="ECO:0000256" key="8">
    <source>
        <dbReference type="PROSITE-ProRule" id="PRU00169"/>
    </source>
</evidence>
<evidence type="ECO:0000256" key="6">
    <source>
        <dbReference type="HAMAP-Rule" id="MF_00099"/>
    </source>
</evidence>
<dbReference type="Proteomes" id="UP001519289">
    <property type="component" value="Unassembled WGS sequence"/>
</dbReference>
<evidence type="ECO:0000256" key="7">
    <source>
        <dbReference type="PROSITE-ProRule" id="PRU00050"/>
    </source>
</evidence>
<dbReference type="PANTHER" id="PTHR42872">
    <property type="entry name" value="PROTEIN-GLUTAMATE METHYLESTERASE/PROTEIN-GLUTAMINE GLUTAMINASE"/>
    <property type="match status" value="1"/>
</dbReference>
<comment type="similarity">
    <text evidence="6">Belongs to the CheB family.</text>
</comment>
<dbReference type="InterPro" id="IPR011006">
    <property type="entry name" value="CheY-like_superfamily"/>
</dbReference>
<feature type="active site" evidence="6 7">
    <location>
        <position position="211"/>
    </location>
</feature>